<evidence type="ECO:0000256" key="1">
    <source>
        <dbReference type="ARBA" id="ARBA00004170"/>
    </source>
</evidence>
<comment type="subcellular location">
    <subcellularLocation>
        <location evidence="1 7">Membrane</location>
        <topology evidence="1 7">Peripheral membrane protein</topology>
    </subcellularLocation>
</comment>
<dbReference type="GeneID" id="81392885"/>
<name>A0A9W9FSX4_9EURO</name>
<keyword evidence="5 7" id="KW-0653">Protein transport</keyword>
<dbReference type="AlphaFoldDB" id="A0A9W9FSX4"/>
<dbReference type="GO" id="GO:0019905">
    <property type="term" value="F:syntaxin binding"/>
    <property type="evidence" value="ECO:0007669"/>
    <property type="project" value="TreeGrafter"/>
</dbReference>
<dbReference type="EMBL" id="JAPMSZ010000004">
    <property type="protein sequence ID" value="KAJ5105788.1"/>
    <property type="molecule type" value="Genomic_DNA"/>
</dbReference>
<dbReference type="Proteomes" id="UP001141434">
    <property type="component" value="Unassembled WGS sequence"/>
</dbReference>
<reference evidence="8" key="2">
    <citation type="journal article" date="2023" name="IMA Fungus">
        <title>Comparative genomic study of the Penicillium genus elucidates a diverse pangenome and 15 lateral gene transfer events.</title>
        <authorList>
            <person name="Petersen C."/>
            <person name="Sorensen T."/>
            <person name="Nielsen M.R."/>
            <person name="Sondergaard T.E."/>
            <person name="Sorensen J.L."/>
            <person name="Fitzpatrick D.A."/>
            <person name="Frisvad J.C."/>
            <person name="Nielsen K.L."/>
        </authorList>
    </citation>
    <scope>NUCLEOTIDE SEQUENCE</scope>
    <source>
        <strain evidence="8">IBT 34128</strain>
    </source>
</reference>
<dbReference type="GO" id="GO:0031201">
    <property type="term" value="C:SNARE complex"/>
    <property type="evidence" value="ECO:0007669"/>
    <property type="project" value="TreeGrafter"/>
</dbReference>
<dbReference type="InterPro" id="IPR011990">
    <property type="entry name" value="TPR-like_helical_dom_sf"/>
</dbReference>
<keyword evidence="3 7" id="KW-0813">Transport</keyword>
<evidence type="ECO:0008006" key="10">
    <source>
        <dbReference type="Google" id="ProtNLM"/>
    </source>
</evidence>
<dbReference type="SUPFAM" id="SSF48452">
    <property type="entry name" value="TPR-like"/>
    <property type="match status" value="1"/>
</dbReference>
<reference evidence="8" key="1">
    <citation type="submission" date="2022-11" db="EMBL/GenBank/DDBJ databases">
        <authorList>
            <person name="Petersen C."/>
        </authorList>
    </citation>
    <scope>NUCLEOTIDE SEQUENCE</scope>
    <source>
        <strain evidence="8">IBT 34128</strain>
    </source>
</reference>
<sequence>MTIVRIADHIVTTQADKALSGASGGFSWFGGRAEKYENAADLYTQAANAFRVQKLSEKPLHPPPVMVEYAMVTDCSVLDYKEAGLAFEKAATLQTQNLNEPDDAANSLQEAFKVYRKTDPEDAARVLSGAIQHYVLRGNLRRAATQQQYLAEVYEVELGDMKKALESYEKAAEWFESDNAEAYVHTSHLSALFVHFLKVADLAALESDYYKAITNYERIGRASINNNLMKWSVKDYFLKAGICHLASKDLVETNRALESYREIDPSFSSTREHQLLVDLLQAVESGDQEGFADKLFQYDQLSKLDKWKTTLLLRIKNSIEEAEEDFS</sequence>
<dbReference type="Pfam" id="PF14938">
    <property type="entry name" value="SNAP"/>
    <property type="match status" value="2"/>
</dbReference>
<comment type="function">
    <text evidence="7">Required for vesicular transport between the endoplasmic reticulum and the Golgi apparatus.</text>
</comment>
<comment type="similarity">
    <text evidence="2 7">Belongs to the SNAP family.</text>
</comment>
<dbReference type="InterPro" id="IPR000744">
    <property type="entry name" value="NSF_attach"/>
</dbReference>
<dbReference type="RefSeq" id="XP_056514784.1">
    <property type="nucleotide sequence ID" value="XM_056653717.1"/>
</dbReference>
<evidence type="ECO:0000256" key="3">
    <source>
        <dbReference type="ARBA" id="ARBA00022448"/>
    </source>
</evidence>
<dbReference type="OrthoDB" id="9984275at2759"/>
<evidence type="ECO:0000313" key="9">
    <source>
        <dbReference type="Proteomes" id="UP001141434"/>
    </source>
</evidence>
<evidence type="ECO:0000256" key="4">
    <source>
        <dbReference type="ARBA" id="ARBA00022892"/>
    </source>
</evidence>
<keyword evidence="4 7" id="KW-0931">ER-Golgi transport</keyword>
<evidence type="ECO:0000256" key="2">
    <source>
        <dbReference type="ARBA" id="ARBA00010050"/>
    </source>
</evidence>
<evidence type="ECO:0000313" key="8">
    <source>
        <dbReference type="EMBL" id="KAJ5105788.1"/>
    </source>
</evidence>
<dbReference type="GO" id="GO:0035494">
    <property type="term" value="P:SNARE complex disassembly"/>
    <property type="evidence" value="ECO:0007669"/>
    <property type="project" value="TreeGrafter"/>
</dbReference>
<accession>A0A9W9FSX4</accession>
<dbReference type="PANTHER" id="PTHR13768">
    <property type="entry name" value="SOLUBLE NSF ATTACHMENT PROTEIN SNAP"/>
    <property type="match status" value="1"/>
</dbReference>
<proteinExistence type="inferred from homology"/>
<dbReference type="FunFam" id="1.25.40.10:FF:000049">
    <property type="entry name" value="Alpha-soluble NSF attachment protein-like"/>
    <property type="match status" value="1"/>
</dbReference>
<comment type="caution">
    <text evidence="8">The sequence shown here is derived from an EMBL/GenBank/DDBJ whole genome shotgun (WGS) entry which is preliminary data.</text>
</comment>
<dbReference type="PANTHER" id="PTHR13768:SF8">
    <property type="entry name" value="ALPHA-SOLUBLE NSF ATTACHMENT PROTEIN"/>
    <property type="match status" value="1"/>
</dbReference>
<keyword evidence="9" id="KW-1185">Reference proteome</keyword>
<dbReference type="GO" id="GO:0006886">
    <property type="term" value="P:intracellular protein transport"/>
    <property type="evidence" value="ECO:0007669"/>
    <property type="project" value="UniProtKB-UniRule"/>
</dbReference>
<evidence type="ECO:0000256" key="7">
    <source>
        <dbReference type="RuleBase" id="RU367013"/>
    </source>
</evidence>
<dbReference type="CDD" id="cd15832">
    <property type="entry name" value="SNAP"/>
    <property type="match status" value="1"/>
</dbReference>
<dbReference type="GO" id="GO:0005774">
    <property type="term" value="C:vacuolar membrane"/>
    <property type="evidence" value="ECO:0007669"/>
    <property type="project" value="TreeGrafter"/>
</dbReference>
<gene>
    <name evidence="8" type="ORF">NUU61_003135</name>
</gene>
<evidence type="ECO:0000256" key="5">
    <source>
        <dbReference type="ARBA" id="ARBA00022927"/>
    </source>
</evidence>
<dbReference type="Gene3D" id="1.25.40.10">
    <property type="entry name" value="Tetratricopeptide repeat domain"/>
    <property type="match status" value="1"/>
</dbReference>
<organism evidence="8 9">
    <name type="scientific">Penicillium alfredii</name>
    <dbReference type="NCBI Taxonomy" id="1506179"/>
    <lineage>
        <taxon>Eukaryota</taxon>
        <taxon>Fungi</taxon>
        <taxon>Dikarya</taxon>
        <taxon>Ascomycota</taxon>
        <taxon>Pezizomycotina</taxon>
        <taxon>Eurotiomycetes</taxon>
        <taxon>Eurotiomycetidae</taxon>
        <taxon>Eurotiales</taxon>
        <taxon>Aspergillaceae</taxon>
        <taxon>Penicillium</taxon>
    </lineage>
</organism>
<evidence type="ECO:0000256" key="6">
    <source>
        <dbReference type="ARBA" id="ARBA00023136"/>
    </source>
</evidence>
<keyword evidence="6 7" id="KW-0472">Membrane</keyword>
<protein>
    <recommendedName>
        <fullName evidence="10">Vesicular-fusion protein sec17</fullName>
    </recommendedName>
</protein>
<dbReference type="GO" id="GO:0005483">
    <property type="term" value="F:soluble NSF attachment protein activity"/>
    <property type="evidence" value="ECO:0007669"/>
    <property type="project" value="TreeGrafter"/>
</dbReference>